<feature type="compositionally biased region" description="Pro residues" evidence="1">
    <location>
        <begin position="24"/>
        <end position="33"/>
    </location>
</feature>
<feature type="transmembrane region" description="Helical" evidence="2">
    <location>
        <begin position="119"/>
        <end position="141"/>
    </location>
</feature>
<evidence type="ECO:0000256" key="1">
    <source>
        <dbReference type="SAM" id="MobiDB-lite"/>
    </source>
</evidence>
<dbReference type="EMBL" id="BAABBA010000009">
    <property type="protein sequence ID" value="GAA4287749.1"/>
    <property type="molecule type" value="Genomic_DNA"/>
</dbReference>
<protein>
    <recommendedName>
        <fullName evidence="5">Cytochrome d ubiquinol oxidase subunit II</fullName>
    </recommendedName>
</protein>
<sequence>MPEQQVRPPRQGPATRQQGAPPRQGRPPSPPTGGPGHGPGPGRPADHGPAPDEAAQRDALRWVRLFGLAMVAALGLGLLTLPWPWALLPGLLCLAALALGIVALVKVRSAKVRGAVTPVLVVGLVLAAFLALAASGQVVLWREYSAYSRCMDGAITGQAKDSCIAQLERSLEDRMQQVLEAPQG</sequence>
<evidence type="ECO:0008006" key="5">
    <source>
        <dbReference type="Google" id="ProtNLM"/>
    </source>
</evidence>
<evidence type="ECO:0000313" key="3">
    <source>
        <dbReference type="EMBL" id="GAA4287749.1"/>
    </source>
</evidence>
<keyword evidence="4" id="KW-1185">Reference proteome</keyword>
<name>A0ABP8EUS5_9MICO</name>
<accession>A0ABP8EUS5</accession>
<keyword evidence="2" id="KW-1133">Transmembrane helix</keyword>
<gene>
    <name evidence="3" type="ORF">GCM10022262_21080</name>
</gene>
<feature type="region of interest" description="Disordered" evidence="1">
    <location>
        <begin position="1"/>
        <end position="54"/>
    </location>
</feature>
<organism evidence="3 4">
    <name type="scientific">Georgenia daeguensis</name>
    <dbReference type="NCBI Taxonomy" id="908355"/>
    <lineage>
        <taxon>Bacteria</taxon>
        <taxon>Bacillati</taxon>
        <taxon>Actinomycetota</taxon>
        <taxon>Actinomycetes</taxon>
        <taxon>Micrococcales</taxon>
        <taxon>Bogoriellaceae</taxon>
        <taxon>Georgenia</taxon>
    </lineage>
</organism>
<dbReference type="Proteomes" id="UP001499841">
    <property type="component" value="Unassembled WGS sequence"/>
</dbReference>
<feature type="transmembrane region" description="Helical" evidence="2">
    <location>
        <begin position="62"/>
        <end position="81"/>
    </location>
</feature>
<dbReference type="RefSeq" id="WP_345040789.1">
    <property type="nucleotide sequence ID" value="NZ_BAABBA010000009.1"/>
</dbReference>
<comment type="caution">
    <text evidence="3">The sequence shown here is derived from an EMBL/GenBank/DDBJ whole genome shotgun (WGS) entry which is preliminary data.</text>
</comment>
<keyword evidence="2" id="KW-0812">Transmembrane</keyword>
<feature type="transmembrane region" description="Helical" evidence="2">
    <location>
        <begin position="87"/>
        <end position="107"/>
    </location>
</feature>
<evidence type="ECO:0000313" key="4">
    <source>
        <dbReference type="Proteomes" id="UP001499841"/>
    </source>
</evidence>
<proteinExistence type="predicted"/>
<keyword evidence="2" id="KW-0472">Membrane</keyword>
<feature type="compositionally biased region" description="Basic and acidic residues" evidence="1">
    <location>
        <begin position="44"/>
        <end position="54"/>
    </location>
</feature>
<evidence type="ECO:0000256" key="2">
    <source>
        <dbReference type="SAM" id="Phobius"/>
    </source>
</evidence>
<reference evidence="4" key="1">
    <citation type="journal article" date="2019" name="Int. J. Syst. Evol. Microbiol.">
        <title>The Global Catalogue of Microorganisms (GCM) 10K type strain sequencing project: providing services to taxonomists for standard genome sequencing and annotation.</title>
        <authorList>
            <consortium name="The Broad Institute Genomics Platform"/>
            <consortium name="The Broad Institute Genome Sequencing Center for Infectious Disease"/>
            <person name="Wu L."/>
            <person name="Ma J."/>
        </authorList>
    </citation>
    <scope>NUCLEOTIDE SEQUENCE [LARGE SCALE GENOMIC DNA]</scope>
    <source>
        <strain evidence="4">JCM 17459</strain>
    </source>
</reference>